<reference evidence="4 5" key="1">
    <citation type="journal article" date="2012" name="BMC Genomics">
        <title>Comparative genomic analysis and phylogenetic position of Theileria equi.</title>
        <authorList>
            <person name="Kappmeyer L.S."/>
            <person name="Thiagarajan M."/>
            <person name="Herndon D.R."/>
            <person name="Ramsay J.D."/>
            <person name="Caler E."/>
            <person name="Djikeng A."/>
            <person name="Gillespie J.J."/>
            <person name="Lau A.O."/>
            <person name="Roalson E.H."/>
            <person name="Silva J.C."/>
            <person name="Silva M.G."/>
            <person name="Suarez C.E."/>
            <person name="Ueti M.W."/>
            <person name="Nene V.M."/>
            <person name="Mealey R.H."/>
            <person name="Knowles D.P."/>
            <person name="Brayton K.A."/>
        </authorList>
    </citation>
    <scope>NUCLEOTIDE SEQUENCE [LARGE SCALE GENOMIC DNA]</scope>
    <source>
        <strain evidence="4 5">WA</strain>
    </source>
</reference>
<dbReference type="Proteomes" id="UP000031512">
    <property type="component" value="Chromosome 1"/>
</dbReference>
<evidence type="ECO:0000313" key="5">
    <source>
        <dbReference type="Proteomes" id="UP000031512"/>
    </source>
</evidence>
<evidence type="ECO:0000313" key="4">
    <source>
        <dbReference type="EMBL" id="AFZ80283.1"/>
    </source>
</evidence>
<keyword evidence="5" id="KW-1185">Reference proteome</keyword>
<organism evidence="4 5">
    <name type="scientific">Theileria equi strain WA</name>
    <dbReference type="NCBI Taxonomy" id="1537102"/>
    <lineage>
        <taxon>Eukaryota</taxon>
        <taxon>Sar</taxon>
        <taxon>Alveolata</taxon>
        <taxon>Apicomplexa</taxon>
        <taxon>Aconoidasida</taxon>
        <taxon>Piroplasmida</taxon>
        <taxon>Theileriidae</taxon>
        <taxon>Theileria</taxon>
    </lineage>
</organism>
<dbReference type="eggNOG" id="ENOG502QWXQ">
    <property type="taxonomic scope" value="Eukaryota"/>
</dbReference>
<dbReference type="KEGG" id="beq:BEWA_031360"/>
<dbReference type="VEuPathDB" id="PiroplasmaDB:BEWA_031360"/>
<feature type="region of interest" description="Disordered" evidence="2">
    <location>
        <begin position="89"/>
        <end position="119"/>
    </location>
</feature>
<proteinExistence type="predicted"/>
<name>L0AYE9_THEEQ</name>
<accession>L0AYE9</accession>
<dbReference type="OrthoDB" id="361943at2759"/>
<protein>
    <recommendedName>
        <fullName evidence="3">ELM2 domain-containing protein</fullName>
    </recommendedName>
</protein>
<feature type="region of interest" description="Disordered" evidence="2">
    <location>
        <begin position="38"/>
        <end position="71"/>
    </location>
</feature>
<dbReference type="Pfam" id="PF01448">
    <property type="entry name" value="ELM2"/>
    <property type="match status" value="1"/>
</dbReference>
<dbReference type="InterPro" id="IPR000949">
    <property type="entry name" value="ELM2_dom"/>
</dbReference>
<feature type="domain" description="ELM2" evidence="3">
    <location>
        <begin position="15"/>
        <end position="119"/>
    </location>
</feature>
<dbReference type="GeneID" id="15803928"/>
<dbReference type="EMBL" id="CP001669">
    <property type="protein sequence ID" value="AFZ80283.1"/>
    <property type="molecule type" value="Genomic_DNA"/>
</dbReference>
<evidence type="ECO:0000256" key="1">
    <source>
        <dbReference type="ARBA" id="ARBA00023242"/>
    </source>
</evidence>
<evidence type="ECO:0000259" key="3">
    <source>
        <dbReference type="PROSITE" id="PS51156"/>
    </source>
</evidence>
<evidence type="ECO:0000256" key="2">
    <source>
        <dbReference type="SAM" id="MobiDB-lite"/>
    </source>
</evidence>
<dbReference type="RefSeq" id="XP_004829949.1">
    <property type="nucleotide sequence ID" value="XM_004829892.1"/>
</dbReference>
<dbReference type="AlphaFoldDB" id="L0AYE9"/>
<sequence length="119" mass="13777">MEHETKRQWMQSYEGRIRVGPQYQAMIPPFCRNNFASSQFNGTQDYPLTHSLHPSSVQQSPTLHSSAHPEQYIQSYDLPDDSFNDTDICSHLKFDGMDGNSKEGRGKRNEEEGKQRNRN</sequence>
<dbReference type="PROSITE" id="PS51156">
    <property type="entry name" value="ELM2"/>
    <property type="match status" value="1"/>
</dbReference>
<feature type="compositionally biased region" description="Polar residues" evidence="2">
    <location>
        <begin position="38"/>
        <end position="65"/>
    </location>
</feature>
<keyword evidence="1" id="KW-0539">Nucleus</keyword>
<gene>
    <name evidence="4" type="ORF">BEWA_031360</name>
</gene>